<reference evidence="2" key="1">
    <citation type="submission" date="2016-01" db="EMBL/GenBank/DDBJ databases">
        <authorList>
            <person name="Mitreva M."/>
            <person name="Pepin K.H."/>
            <person name="Mihindukulasuriya K.A."/>
            <person name="Fulton R."/>
            <person name="Fronick C."/>
            <person name="O'Laughlin M."/>
            <person name="Miner T."/>
            <person name="Herter B."/>
            <person name="Rosa B.A."/>
            <person name="Cordes M."/>
            <person name="Tomlinson C."/>
            <person name="Wollam A."/>
            <person name="Palsikar V.B."/>
            <person name="Mardis E.R."/>
            <person name="Wilson R.K."/>
        </authorList>
    </citation>
    <scope>NUCLEOTIDE SEQUENCE [LARGE SCALE GENOMIC DNA]</scope>
    <source>
        <strain evidence="2">DNF00019</strain>
    </source>
</reference>
<organism evidence="1 2">
    <name type="scientific">Atopobium deltae</name>
    <dbReference type="NCBI Taxonomy" id="1393034"/>
    <lineage>
        <taxon>Bacteria</taxon>
        <taxon>Bacillati</taxon>
        <taxon>Actinomycetota</taxon>
        <taxon>Coriobacteriia</taxon>
        <taxon>Coriobacteriales</taxon>
        <taxon>Atopobiaceae</taxon>
        <taxon>Atopobium</taxon>
    </lineage>
</organism>
<dbReference type="Proteomes" id="UP000070675">
    <property type="component" value="Unassembled WGS sequence"/>
</dbReference>
<proteinExistence type="predicted"/>
<evidence type="ECO:0000313" key="2">
    <source>
        <dbReference type="Proteomes" id="UP000070675"/>
    </source>
</evidence>
<accession>A0A133XRJ6</accession>
<sequence length="100" mass="11008">MVLALCELELEELELVEPEVAEDFSEEGMLAPAEVPDPSEELLSEDVFLELVPDCVAETSSVVAIFSPTSPSWVVFSLEEVFASCEVAVLALLSCAWWWD</sequence>
<dbReference type="AlphaFoldDB" id="A0A133XRJ6"/>
<dbReference type="EMBL" id="LSCR01000034">
    <property type="protein sequence ID" value="KXB33556.1"/>
    <property type="molecule type" value="Genomic_DNA"/>
</dbReference>
<name>A0A133XRJ6_9ACTN</name>
<comment type="caution">
    <text evidence="1">The sequence shown here is derived from an EMBL/GenBank/DDBJ whole genome shotgun (WGS) entry which is preliminary data.</text>
</comment>
<keyword evidence="2" id="KW-1185">Reference proteome</keyword>
<evidence type="ECO:0000313" key="1">
    <source>
        <dbReference type="EMBL" id="KXB33556.1"/>
    </source>
</evidence>
<protein>
    <submittedName>
        <fullName evidence="1">Uncharacterized protein</fullName>
    </submittedName>
</protein>
<gene>
    <name evidence="1" type="ORF">HMPREF3192_01180</name>
</gene>